<accession>A0A2C6JQY7</accession>
<proteinExistence type="predicted"/>
<dbReference type="Proteomes" id="UP000221165">
    <property type="component" value="Unassembled WGS sequence"/>
</dbReference>
<name>A0A2C6JQY7_9APIC</name>
<gene>
    <name evidence="2" type="ORF">CSUI_008075</name>
</gene>
<feature type="non-terminal residue" evidence="2">
    <location>
        <position position="162"/>
    </location>
</feature>
<evidence type="ECO:0000256" key="1">
    <source>
        <dbReference type="SAM" id="MobiDB-lite"/>
    </source>
</evidence>
<feature type="region of interest" description="Disordered" evidence="1">
    <location>
        <begin position="76"/>
        <end position="111"/>
    </location>
</feature>
<evidence type="ECO:0000313" key="3">
    <source>
        <dbReference type="Proteomes" id="UP000221165"/>
    </source>
</evidence>
<organism evidence="2 3">
    <name type="scientific">Cystoisospora suis</name>
    <dbReference type="NCBI Taxonomy" id="483139"/>
    <lineage>
        <taxon>Eukaryota</taxon>
        <taxon>Sar</taxon>
        <taxon>Alveolata</taxon>
        <taxon>Apicomplexa</taxon>
        <taxon>Conoidasida</taxon>
        <taxon>Coccidia</taxon>
        <taxon>Eucoccidiorida</taxon>
        <taxon>Eimeriorina</taxon>
        <taxon>Sarcocystidae</taxon>
        <taxon>Cystoisospora</taxon>
    </lineage>
</organism>
<dbReference type="EMBL" id="MIGC01004412">
    <property type="protein sequence ID" value="PHJ18101.1"/>
    <property type="molecule type" value="Genomic_DNA"/>
</dbReference>
<evidence type="ECO:0000313" key="2">
    <source>
        <dbReference type="EMBL" id="PHJ18101.1"/>
    </source>
</evidence>
<sequence length="162" mass="18655">MGRPTSMRKISLHHPRDFPPSAKSTHSCTDDLSSSSFSFSPSSSSFFSSFIFSLQLLSSSTFSSFSDRILLYGQQAECEDDEEEDLDHHHHHDDDSSPPHNRLYVQEERDETERSMIDGLLEDKFDLTEMRHRYLVTHLSLTYSKTQLTGEVPVTRRRKPVS</sequence>
<protein>
    <submittedName>
        <fullName evidence="2">Uncharacterized protein</fullName>
    </submittedName>
</protein>
<feature type="region of interest" description="Disordered" evidence="1">
    <location>
        <begin position="1"/>
        <end position="25"/>
    </location>
</feature>
<dbReference type="RefSeq" id="XP_067919811.1">
    <property type="nucleotide sequence ID" value="XM_068068214.1"/>
</dbReference>
<dbReference type="AlphaFoldDB" id="A0A2C6JQY7"/>
<reference evidence="2 3" key="1">
    <citation type="journal article" date="2017" name="Int. J. Parasitol.">
        <title>The genome of the protozoan parasite Cystoisospora suis and a reverse vaccinology approach to identify vaccine candidates.</title>
        <authorList>
            <person name="Palmieri N."/>
            <person name="Shrestha A."/>
            <person name="Ruttkowski B."/>
            <person name="Beck T."/>
            <person name="Vogl C."/>
            <person name="Tomley F."/>
            <person name="Blake D.P."/>
            <person name="Joachim A."/>
        </authorList>
    </citation>
    <scope>NUCLEOTIDE SEQUENCE [LARGE SCALE GENOMIC DNA]</scope>
    <source>
        <strain evidence="2 3">Wien I</strain>
    </source>
</reference>
<keyword evidence="3" id="KW-1185">Reference proteome</keyword>
<dbReference type="VEuPathDB" id="ToxoDB:CSUI_008075"/>
<dbReference type="GeneID" id="94431425"/>
<comment type="caution">
    <text evidence="2">The sequence shown here is derived from an EMBL/GenBank/DDBJ whole genome shotgun (WGS) entry which is preliminary data.</text>
</comment>
<feature type="compositionally biased region" description="Basic and acidic residues" evidence="1">
    <location>
        <begin position="86"/>
        <end position="97"/>
    </location>
</feature>